<name>A0A7L1NBD6_RHICY</name>
<proteinExistence type="predicted"/>
<organism evidence="1 2">
    <name type="scientific">Rhinopomastus cyanomelas</name>
    <name type="common">Common scimitarbill</name>
    <dbReference type="NCBI Taxonomy" id="113115"/>
    <lineage>
        <taxon>Eukaryota</taxon>
        <taxon>Metazoa</taxon>
        <taxon>Chordata</taxon>
        <taxon>Craniata</taxon>
        <taxon>Vertebrata</taxon>
        <taxon>Euteleostomi</taxon>
        <taxon>Archelosauria</taxon>
        <taxon>Archosauria</taxon>
        <taxon>Dinosauria</taxon>
        <taxon>Saurischia</taxon>
        <taxon>Theropoda</taxon>
        <taxon>Coelurosauria</taxon>
        <taxon>Aves</taxon>
        <taxon>Neognathae</taxon>
        <taxon>Neoaves</taxon>
        <taxon>Telluraves</taxon>
        <taxon>Coraciimorphae</taxon>
        <taxon>Bucerotiformes</taxon>
        <taxon>Rhinopomastidae</taxon>
        <taxon>Rhinopomastus</taxon>
    </lineage>
</organism>
<accession>A0A7L1NBD6</accession>
<dbReference type="Proteomes" id="UP000565785">
    <property type="component" value="Unassembled WGS sequence"/>
</dbReference>
<protein>
    <submittedName>
        <fullName evidence="1">CC141 protein</fullName>
    </submittedName>
</protein>
<sequence>QALEDQVWDLLHEADKATEANKEKGQVYDAMADTLGDAWDALIVMLEKRQALLELTSVFFENALEFAVKIDQVEDFLKNAQEFDNIDSLREVLLQQEHHMKELLKKSLALLNKSHELTDFIEEFKCEGPNPNLQLIQGAHSSCLKIDNLLEMLQDRRRQLGRFLKRQRQELEQVLQIYLWHQQENQV</sequence>
<feature type="non-terminal residue" evidence="1">
    <location>
        <position position="1"/>
    </location>
</feature>
<keyword evidence="2" id="KW-1185">Reference proteome</keyword>
<dbReference type="OrthoDB" id="9333799at2759"/>
<comment type="caution">
    <text evidence="1">The sequence shown here is derived from an EMBL/GenBank/DDBJ whole genome shotgun (WGS) entry which is preliminary data.</text>
</comment>
<dbReference type="AlphaFoldDB" id="A0A7L1NBD6"/>
<reference evidence="1 2" key="1">
    <citation type="submission" date="2019-09" db="EMBL/GenBank/DDBJ databases">
        <title>Bird 10,000 Genomes (B10K) Project - Family phase.</title>
        <authorList>
            <person name="Zhang G."/>
        </authorList>
    </citation>
    <scope>NUCLEOTIDE SEQUENCE [LARGE SCALE GENOMIC DNA]</scope>
    <source>
        <strain evidence="1">B10K-DU-002-35</strain>
        <tissue evidence="1">Muscle</tissue>
    </source>
</reference>
<feature type="non-terminal residue" evidence="1">
    <location>
        <position position="187"/>
    </location>
</feature>
<dbReference type="PANTHER" id="PTHR42757">
    <property type="entry name" value="IGLON FAMILY OF IMMUNOGLOBULIN SUPERFAMILY-RELATED"/>
    <property type="match status" value="1"/>
</dbReference>
<dbReference type="EMBL" id="VXBP01004256">
    <property type="protein sequence ID" value="NXN96456.1"/>
    <property type="molecule type" value="Genomic_DNA"/>
</dbReference>
<dbReference type="PANTHER" id="PTHR42757:SF44">
    <property type="entry name" value="COILED-COIL DOMAIN-CONTAINING PROTEIN 141"/>
    <property type="match status" value="1"/>
</dbReference>
<gene>
    <name evidence="1" type="primary">Ccdc141_1</name>
    <name evidence="1" type="ORF">RHICYA_R06035</name>
</gene>
<dbReference type="SUPFAM" id="SSF46966">
    <property type="entry name" value="Spectrin repeat"/>
    <property type="match status" value="1"/>
</dbReference>
<dbReference type="InterPro" id="IPR050876">
    <property type="entry name" value="IgLON_domain"/>
</dbReference>
<evidence type="ECO:0000313" key="1">
    <source>
        <dbReference type="EMBL" id="NXN96456.1"/>
    </source>
</evidence>
<evidence type="ECO:0000313" key="2">
    <source>
        <dbReference type="Proteomes" id="UP000565785"/>
    </source>
</evidence>